<organism evidence="3 4">
    <name type="scientific">Sparassis crispa</name>
    <dbReference type="NCBI Taxonomy" id="139825"/>
    <lineage>
        <taxon>Eukaryota</taxon>
        <taxon>Fungi</taxon>
        <taxon>Dikarya</taxon>
        <taxon>Basidiomycota</taxon>
        <taxon>Agaricomycotina</taxon>
        <taxon>Agaricomycetes</taxon>
        <taxon>Polyporales</taxon>
        <taxon>Sparassidaceae</taxon>
        <taxon>Sparassis</taxon>
    </lineage>
</organism>
<feature type="region of interest" description="Disordered" evidence="2">
    <location>
        <begin position="433"/>
        <end position="470"/>
    </location>
</feature>
<proteinExistence type="predicted"/>
<dbReference type="Proteomes" id="UP000287166">
    <property type="component" value="Unassembled WGS sequence"/>
</dbReference>
<feature type="compositionally biased region" description="Polar residues" evidence="2">
    <location>
        <begin position="783"/>
        <end position="798"/>
    </location>
</feature>
<evidence type="ECO:0000256" key="1">
    <source>
        <dbReference type="SAM" id="Coils"/>
    </source>
</evidence>
<evidence type="ECO:0000313" key="4">
    <source>
        <dbReference type="Proteomes" id="UP000287166"/>
    </source>
</evidence>
<feature type="region of interest" description="Disordered" evidence="2">
    <location>
        <begin position="31"/>
        <end position="75"/>
    </location>
</feature>
<feature type="compositionally biased region" description="Polar residues" evidence="2">
    <location>
        <begin position="655"/>
        <end position="694"/>
    </location>
</feature>
<feature type="compositionally biased region" description="Polar residues" evidence="2">
    <location>
        <begin position="601"/>
        <end position="611"/>
    </location>
</feature>
<feature type="compositionally biased region" description="Polar residues" evidence="2">
    <location>
        <begin position="627"/>
        <end position="647"/>
    </location>
</feature>
<feature type="compositionally biased region" description="Basic and acidic residues" evidence="2">
    <location>
        <begin position="31"/>
        <end position="41"/>
    </location>
</feature>
<dbReference type="RefSeq" id="XP_027610760.1">
    <property type="nucleotide sequence ID" value="XM_027754959.1"/>
</dbReference>
<feature type="compositionally biased region" description="Polar residues" evidence="2">
    <location>
        <begin position="836"/>
        <end position="887"/>
    </location>
</feature>
<feature type="coiled-coil region" evidence="1">
    <location>
        <begin position="123"/>
        <end position="220"/>
    </location>
</feature>
<keyword evidence="1" id="KW-0175">Coiled coil</keyword>
<feature type="compositionally biased region" description="Polar residues" evidence="2">
    <location>
        <begin position="938"/>
        <end position="954"/>
    </location>
</feature>
<keyword evidence="4" id="KW-1185">Reference proteome</keyword>
<dbReference type="STRING" id="139825.A0A401GCG7"/>
<feature type="region of interest" description="Disordered" evidence="2">
    <location>
        <begin position="493"/>
        <end position="970"/>
    </location>
</feature>
<feature type="compositionally biased region" description="Polar residues" evidence="2">
    <location>
        <begin position="808"/>
        <end position="818"/>
    </location>
</feature>
<dbReference type="AlphaFoldDB" id="A0A401GCG7"/>
<evidence type="ECO:0000313" key="3">
    <source>
        <dbReference type="EMBL" id="GBE79847.1"/>
    </source>
</evidence>
<sequence>MSSHEYFDGIGSNQPLEYVDADMGIRQAREAENEDIHHPDYVDADDNFNDSDRDHFPSPTAARDSIASNGDIHGDLNGIIENRERSLRSYRPDRDRHRSSANRDYLKMLVNEERGSKQMRRVLTAAFDRLDVETRRAQEAERRALDIAQRFKIVNDARLSAQQEVNRVKEELHLYKLQLYNAQGEISRGSEILKDVEAQRDDAEAAAARARSAARRFKEQHLMTLAREEGRRQGYQEGVRRGYEEARLSQYRGRDIDANAPAGVIVDDGYGSVPPPGGGNIFDDLPDISLNLPSPPRGVIPLAPVSTVTEESGRLAMPPAALSFGAGAEGSRFRENIASPVPSTLDSLSGRPLWPLPPPGETPKHFRPPKLPNTAHSPHRPYTPLPDGYVPSADADNYIHIPPPHEVGPLPPSVFPPPSTALSTITSLDSEAIRAPPRVSLDRAEPRVRDYAYTQKQRSSPRSLAESVPSTTISQFDLLSSPRHAAQTRMLSSIPEVSTSMEMSPSAESRARSSIMPEPLVFPTPVQGPEHTETADNSRYSDPSVLDDWRRTTADELSRSNSRSSRGPSRRPSAEVVAPSPLHRSSSAGGTRPYYPDADVPTTQERSQSAHPRSDAGSFVSDRGHRSTPSGDVTITVQPPSGPSSEFSPMGANSRMLSPSSANNIQPSSQPIVSTVLYESSTANTPSTGMQFTNPVDKFPPRFIPARSGPSVTYQDTTSPSSRVPKHSIYTDFNIDRHSSSSSSADLITGSQPDRQRRRRSGSLTSSDALRSKTPVGRPLSAMGNTSASPSRSQTPNHIQYVPAPAPSSRSHTPSRLQYVSAPIPPGVQYPEGLADSQNARSSTPGNAGSSVLLPSSLYGNMSPRSSTSRLSVHQRSFSLNAGSTPAANPRPLSTAPPPQLRRVPSTGSISSAVSGQSEYKRYDRRDYADPAYFASTEDLQSPNTKANTRTNATLPGVPSPARSYRSLRD</sequence>
<feature type="compositionally biased region" description="Basic and acidic residues" evidence="2">
    <location>
        <begin position="440"/>
        <end position="450"/>
    </location>
</feature>
<feature type="compositionally biased region" description="Polar residues" evidence="2">
    <location>
        <begin position="906"/>
        <end position="918"/>
    </location>
</feature>
<dbReference type="GeneID" id="38776764"/>
<feature type="compositionally biased region" description="Basic and acidic residues" evidence="2">
    <location>
        <begin position="547"/>
        <end position="558"/>
    </location>
</feature>
<feature type="compositionally biased region" description="Polar residues" evidence="2">
    <location>
        <begin position="493"/>
        <end position="507"/>
    </location>
</feature>
<feature type="compositionally biased region" description="Pro residues" evidence="2">
    <location>
        <begin position="401"/>
        <end position="419"/>
    </location>
</feature>
<gene>
    <name evidence="3" type="ORF">SCP_0210480</name>
</gene>
<dbReference type="InParanoid" id="A0A401GCG7"/>
<comment type="caution">
    <text evidence="3">The sequence shown here is derived from an EMBL/GenBank/DDBJ whole genome shotgun (WGS) entry which is preliminary data.</text>
</comment>
<feature type="compositionally biased region" description="Polar residues" evidence="2">
    <location>
        <begin position="454"/>
        <end position="470"/>
    </location>
</feature>
<name>A0A401GCG7_9APHY</name>
<dbReference type="EMBL" id="BFAD01000002">
    <property type="protein sequence ID" value="GBE79847.1"/>
    <property type="molecule type" value="Genomic_DNA"/>
</dbReference>
<dbReference type="OrthoDB" id="3069722at2759"/>
<evidence type="ECO:0000256" key="2">
    <source>
        <dbReference type="SAM" id="MobiDB-lite"/>
    </source>
</evidence>
<feature type="compositionally biased region" description="Low complexity" evidence="2">
    <location>
        <begin position="559"/>
        <end position="571"/>
    </location>
</feature>
<feature type="compositionally biased region" description="Polar residues" evidence="2">
    <location>
        <begin position="710"/>
        <end position="722"/>
    </location>
</feature>
<accession>A0A401GCG7</accession>
<protein>
    <submittedName>
        <fullName evidence="3">Uncharacterized protein</fullName>
    </submittedName>
</protein>
<feature type="compositionally biased region" description="Basic and acidic residues" evidence="2">
    <location>
        <begin position="919"/>
        <end position="929"/>
    </location>
</feature>
<feature type="region of interest" description="Disordered" evidence="2">
    <location>
        <begin position="342"/>
        <end position="421"/>
    </location>
</feature>
<reference evidence="3 4" key="1">
    <citation type="journal article" date="2018" name="Sci. Rep.">
        <title>Genome sequence of the cauliflower mushroom Sparassis crispa (Hanabiratake) and its association with beneficial usage.</title>
        <authorList>
            <person name="Kiyama R."/>
            <person name="Furutani Y."/>
            <person name="Kawaguchi K."/>
            <person name="Nakanishi T."/>
        </authorList>
    </citation>
    <scope>NUCLEOTIDE SEQUENCE [LARGE SCALE GENOMIC DNA]</scope>
</reference>